<feature type="region of interest" description="Disordered" evidence="1">
    <location>
        <begin position="29"/>
        <end position="48"/>
    </location>
</feature>
<evidence type="ECO:0000313" key="2">
    <source>
        <dbReference type="EMBL" id="QPF95345.1"/>
    </source>
</evidence>
<sequence length="250" mass="26451">MAQAGECPSPQSEIATDRPDVTNSSLVVPTGSVQSENGFNTSGQSAGKGFDGSNSRLRFGVAPCLEVLVDIPSYVGRLTGAVDTGFTNVTPAAKWQVSGLPEPANLSLVFGVGLPTGTQAITGAGLQPYVQVPWSYELGGGWGISGMITSFFRPSDLASRQTSEATFVIERKVTERLALFVEYVGDTPSRGANTSLLNVGGGYLLNRTGQVDFHLAFGLNRNSPDYIIGVGYSYRWDNVLGTAARPVLRH</sequence>
<reference evidence="2 3" key="1">
    <citation type="submission" date="2020-09" db="EMBL/GenBank/DDBJ databases">
        <title>Complete genomes of bradyrhizobia occurring on native shrubby legumes in Australia.</title>
        <authorList>
            <person name="Lafay B."/>
        </authorList>
    </citation>
    <scope>NUCLEOTIDE SEQUENCE [LARGE SCALE GENOMIC DNA]</scope>
    <source>
        <strain evidence="2 3">BDV5040</strain>
    </source>
</reference>
<dbReference type="InterPro" id="IPR025737">
    <property type="entry name" value="FApF"/>
</dbReference>
<dbReference type="EMBL" id="CP061379">
    <property type="protein sequence ID" value="QPF95345.1"/>
    <property type="molecule type" value="Genomic_DNA"/>
</dbReference>
<dbReference type="Pfam" id="PF13557">
    <property type="entry name" value="Phenol_MetA_deg"/>
    <property type="match status" value="1"/>
</dbReference>
<dbReference type="KEGG" id="bcou:IC761_29180"/>
<protein>
    <submittedName>
        <fullName evidence="2">Transporter</fullName>
    </submittedName>
</protein>
<feature type="region of interest" description="Disordered" evidence="1">
    <location>
        <begin position="1"/>
        <end position="22"/>
    </location>
</feature>
<gene>
    <name evidence="2" type="ORF">IC761_29180</name>
</gene>
<dbReference type="AlphaFoldDB" id="A0A7S9DCQ1"/>
<organism evidence="2 3">
    <name type="scientific">Bradyrhizobium commune</name>
    <dbReference type="NCBI Taxonomy" id="83627"/>
    <lineage>
        <taxon>Bacteria</taxon>
        <taxon>Pseudomonadati</taxon>
        <taxon>Pseudomonadota</taxon>
        <taxon>Alphaproteobacteria</taxon>
        <taxon>Hyphomicrobiales</taxon>
        <taxon>Nitrobacteraceae</taxon>
        <taxon>Bradyrhizobium</taxon>
    </lineage>
</organism>
<feature type="compositionally biased region" description="Polar residues" evidence="1">
    <location>
        <begin position="29"/>
        <end position="45"/>
    </location>
</feature>
<proteinExistence type="predicted"/>
<name>A0A7S9DCQ1_9BRAD</name>
<evidence type="ECO:0000256" key="1">
    <source>
        <dbReference type="SAM" id="MobiDB-lite"/>
    </source>
</evidence>
<keyword evidence="3" id="KW-1185">Reference proteome</keyword>
<dbReference type="Proteomes" id="UP000594621">
    <property type="component" value="Chromosome"/>
</dbReference>
<accession>A0A7S9DCQ1</accession>
<evidence type="ECO:0000313" key="3">
    <source>
        <dbReference type="Proteomes" id="UP000594621"/>
    </source>
</evidence>